<dbReference type="InterPro" id="IPR027948">
    <property type="entry name" value="DUF4436"/>
</dbReference>
<proteinExistence type="predicted"/>
<organism evidence="1 2">
    <name type="scientific">Mycobacterium bohemicum DSM 44277</name>
    <dbReference type="NCBI Taxonomy" id="1236609"/>
    <lineage>
        <taxon>Bacteria</taxon>
        <taxon>Bacillati</taxon>
        <taxon>Actinomycetota</taxon>
        <taxon>Actinomycetes</taxon>
        <taxon>Mycobacteriales</taxon>
        <taxon>Mycobacteriaceae</taxon>
        <taxon>Mycobacterium</taxon>
    </lineage>
</organism>
<protein>
    <submittedName>
        <fullName evidence="1">Transmembrane protein</fullName>
    </submittedName>
</protein>
<evidence type="ECO:0000313" key="1">
    <source>
        <dbReference type="EMBL" id="CPR13377.1"/>
    </source>
</evidence>
<dbReference type="Pfam" id="PF14494">
    <property type="entry name" value="DUF4436"/>
    <property type="match status" value="1"/>
</dbReference>
<keyword evidence="1" id="KW-0472">Membrane</keyword>
<keyword evidence="1" id="KW-0812">Transmembrane</keyword>
<sequence length="56" mass="6202" precursor="true">MKLGHRRFIAVHRGLSVVVTSAVTPTKRTWSKAMLPGGFPVPLSLTGRVADWPFDR</sequence>
<accession>A0A0U0WF18</accession>
<gene>
    <name evidence="1" type="ORF">BN971_04687</name>
</gene>
<dbReference type="AlphaFoldDB" id="A0A0U0WF18"/>
<name>A0A0U0WF18_MYCBE</name>
<evidence type="ECO:0000313" key="2">
    <source>
        <dbReference type="Proteomes" id="UP000198875"/>
    </source>
</evidence>
<dbReference type="Proteomes" id="UP000198875">
    <property type="component" value="Unassembled WGS sequence"/>
</dbReference>
<dbReference type="EMBL" id="CSTD01000007">
    <property type="protein sequence ID" value="CPR13377.1"/>
    <property type="molecule type" value="Genomic_DNA"/>
</dbReference>
<reference evidence="1 2" key="1">
    <citation type="submission" date="2015-03" db="EMBL/GenBank/DDBJ databases">
        <authorList>
            <person name="Murphy D."/>
        </authorList>
    </citation>
    <scope>NUCLEOTIDE SEQUENCE [LARGE SCALE GENOMIC DNA]</scope>
    <source>
        <strain evidence="1 2">DSM 44277</strain>
    </source>
</reference>